<feature type="region of interest" description="Disordered" evidence="1">
    <location>
        <begin position="2450"/>
        <end position="2517"/>
    </location>
</feature>
<feature type="region of interest" description="Disordered" evidence="1">
    <location>
        <begin position="1554"/>
        <end position="1589"/>
    </location>
</feature>
<feature type="compositionally biased region" description="Basic and acidic residues" evidence="1">
    <location>
        <begin position="4556"/>
        <end position="4572"/>
    </location>
</feature>
<feature type="compositionally biased region" description="Basic and acidic residues" evidence="1">
    <location>
        <begin position="2893"/>
        <end position="2914"/>
    </location>
</feature>
<feature type="compositionally biased region" description="Polar residues" evidence="1">
    <location>
        <begin position="3008"/>
        <end position="3019"/>
    </location>
</feature>
<feature type="compositionally biased region" description="Low complexity" evidence="1">
    <location>
        <begin position="4186"/>
        <end position="4210"/>
    </location>
</feature>
<feature type="region of interest" description="Disordered" evidence="1">
    <location>
        <begin position="2732"/>
        <end position="2824"/>
    </location>
</feature>
<feature type="region of interest" description="Disordered" evidence="1">
    <location>
        <begin position="3757"/>
        <end position="3810"/>
    </location>
</feature>
<feature type="compositionally biased region" description="Basic and acidic residues" evidence="1">
    <location>
        <begin position="3525"/>
        <end position="3534"/>
    </location>
</feature>
<feature type="compositionally biased region" description="Low complexity" evidence="1">
    <location>
        <begin position="5551"/>
        <end position="5560"/>
    </location>
</feature>
<feature type="compositionally biased region" description="Basic and acidic residues" evidence="1">
    <location>
        <begin position="3148"/>
        <end position="3172"/>
    </location>
</feature>
<feature type="compositionally biased region" description="Basic and acidic residues" evidence="1">
    <location>
        <begin position="2580"/>
        <end position="2594"/>
    </location>
</feature>
<feature type="region of interest" description="Disordered" evidence="1">
    <location>
        <begin position="4816"/>
        <end position="4897"/>
    </location>
</feature>
<feature type="region of interest" description="Disordered" evidence="1">
    <location>
        <begin position="4415"/>
        <end position="4448"/>
    </location>
</feature>
<feature type="region of interest" description="Disordered" evidence="1">
    <location>
        <begin position="91"/>
        <end position="181"/>
    </location>
</feature>
<feature type="compositionally biased region" description="Low complexity" evidence="1">
    <location>
        <begin position="6184"/>
        <end position="6196"/>
    </location>
</feature>
<feature type="compositionally biased region" description="Basic and acidic residues" evidence="1">
    <location>
        <begin position="477"/>
        <end position="486"/>
    </location>
</feature>
<feature type="compositionally biased region" description="Low complexity" evidence="1">
    <location>
        <begin position="459"/>
        <end position="470"/>
    </location>
</feature>
<feature type="compositionally biased region" description="Polar residues" evidence="1">
    <location>
        <begin position="6230"/>
        <end position="6240"/>
    </location>
</feature>
<dbReference type="RefSeq" id="WP_352987274.1">
    <property type="nucleotide sequence ID" value="NZ_JBEQNA010000029.1"/>
</dbReference>
<feature type="compositionally biased region" description="Pro residues" evidence="1">
    <location>
        <begin position="5382"/>
        <end position="5410"/>
    </location>
</feature>
<feature type="region of interest" description="Disordered" evidence="1">
    <location>
        <begin position="709"/>
        <end position="799"/>
    </location>
</feature>
<feature type="region of interest" description="Disordered" evidence="1">
    <location>
        <begin position="1701"/>
        <end position="1770"/>
    </location>
</feature>
<reference evidence="2 3" key="1">
    <citation type="submission" date="2024-06" db="EMBL/GenBank/DDBJ databases">
        <authorList>
            <person name="Bataeva Y.V."/>
            <person name="Grigorian L.N."/>
            <person name="Solomentsev V.I."/>
        </authorList>
    </citation>
    <scope>NUCLEOTIDE SEQUENCE [LARGE SCALE GENOMIC DNA]</scope>
    <source>
        <strain evidence="3">SCPM-O-B-12605 (RCAM04882)</strain>
    </source>
</reference>
<evidence type="ECO:0000313" key="2">
    <source>
        <dbReference type="EMBL" id="MES0838436.1"/>
    </source>
</evidence>
<feature type="region of interest" description="Disordered" evidence="1">
    <location>
        <begin position="1784"/>
        <end position="1808"/>
    </location>
</feature>
<accession>A0ABV2A531</accession>
<feature type="region of interest" description="Disordered" evidence="1">
    <location>
        <begin position="4180"/>
        <end position="4266"/>
    </location>
</feature>
<feature type="compositionally biased region" description="Polar residues" evidence="1">
    <location>
        <begin position="2051"/>
        <end position="2066"/>
    </location>
</feature>
<feature type="region of interest" description="Disordered" evidence="1">
    <location>
        <begin position="5658"/>
        <end position="6129"/>
    </location>
</feature>
<feature type="compositionally biased region" description="Basic and acidic residues" evidence="1">
    <location>
        <begin position="5965"/>
        <end position="5982"/>
    </location>
</feature>
<feature type="compositionally biased region" description="Basic and acidic residues" evidence="1">
    <location>
        <begin position="4868"/>
        <end position="4878"/>
    </location>
</feature>
<feature type="compositionally biased region" description="Basic and acidic residues" evidence="1">
    <location>
        <begin position="139"/>
        <end position="161"/>
    </location>
</feature>
<feature type="compositionally biased region" description="Basic and acidic residues" evidence="1">
    <location>
        <begin position="4740"/>
        <end position="4751"/>
    </location>
</feature>
<feature type="compositionally biased region" description="Low complexity" evidence="1">
    <location>
        <begin position="5453"/>
        <end position="5467"/>
    </location>
</feature>
<feature type="compositionally biased region" description="Gly residues" evidence="1">
    <location>
        <begin position="5983"/>
        <end position="5996"/>
    </location>
</feature>
<feature type="compositionally biased region" description="Basic and acidic residues" evidence="1">
    <location>
        <begin position="5659"/>
        <end position="5672"/>
    </location>
</feature>
<feature type="region of interest" description="Disordered" evidence="1">
    <location>
        <begin position="4546"/>
        <end position="4579"/>
    </location>
</feature>
<feature type="compositionally biased region" description="Low complexity" evidence="1">
    <location>
        <begin position="5769"/>
        <end position="5784"/>
    </location>
</feature>
<feature type="compositionally biased region" description="Polar residues" evidence="1">
    <location>
        <begin position="6197"/>
        <end position="6223"/>
    </location>
</feature>
<feature type="compositionally biased region" description="Polar residues" evidence="1">
    <location>
        <begin position="3960"/>
        <end position="3972"/>
    </location>
</feature>
<feature type="region of interest" description="Disordered" evidence="1">
    <location>
        <begin position="3960"/>
        <end position="3986"/>
    </location>
</feature>
<protein>
    <submittedName>
        <fullName evidence="2">Uncharacterized protein</fullName>
    </submittedName>
</protein>
<feature type="compositionally biased region" description="Basic and acidic residues" evidence="1">
    <location>
        <begin position="5810"/>
        <end position="5865"/>
    </location>
</feature>
<feature type="region of interest" description="Disordered" evidence="1">
    <location>
        <begin position="2048"/>
        <end position="2126"/>
    </location>
</feature>
<feature type="region of interest" description="Disordered" evidence="1">
    <location>
        <begin position="3399"/>
        <end position="3535"/>
    </location>
</feature>
<feature type="compositionally biased region" description="Low complexity" evidence="1">
    <location>
        <begin position="5109"/>
        <end position="5127"/>
    </location>
</feature>
<feature type="compositionally biased region" description="Low complexity" evidence="1">
    <location>
        <begin position="3486"/>
        <end position="3495"/>
    </location>
</feature>
<evidence type="ECO:0000313" key="3">
    <source>
        <dbReference type="Proteomes" id="UP001432401"/>
    </source>
</evidence>
<feature type="region of interest" description="Disordered" evidence="1">
    <location>
        <begin position="4683"/>
        <end position="4751"/>
    </location>
</feature>
<feature type="compositionally biased region" description="Basic and acidic residues" evidence="1">
    <location>
        <begin position="5900"/>
        <end position="5954"/>
    </location>
</feature>
<feature type="compositionally biased region" description="Basic and acidic residues" evidence="1">
    <location>
        <begin position="2384"/>
        <end position="2394"/>
    </location>
</feature>
<feature type="compositionally biased region" description="Polar residues" evidence="1">
    <location>
        <begin position="1742"/>
        <end position="1754"/>
    </location>
</feature>
<feature type="compositionally biased region" description="Basic and acidic residues" evidence="1">
    <location>
        <begin position="1033"/>
        <end position="1045"/>
    </location>
</feature>
<feature type="compositionally biased region" description="Low complexity" evidence="1">
    <location>
        <begin position="1239"/>
        <end position="1249"/>
    </location>
</feature>
<keyword evidence="3" id="KW-1185">Reference proteome</keyword>
<gene>
    <name evidence="2" type="ORF">ABUK86_32045</name>
</gene>
<feature type="compositionally biased region" description="Polar residues" evidence="1">
    <location>
        <begin position="4121"/>
        <end position="4134"/>
    </location>
</feature>
<feature type="compositionally biased region" description="Basic and acidic residues" evidence="1">
    <location>
        <begin position="2948"/>
        <end position="2970"/>
    </location>
</feature>
<feature type="region of interest" description="Disordered" evidence="1">
    <location>
        <begin position="5055"/>
        <end position="5129"/>
    </location>
</feature>
<feature type="region of interest" description="Disordered" evidence="1">
    <location>
        <begin position="406"/>
        <end position="530"/>
    </location>
</feature>
<comment type="caution">
    <text evidence="2">The sequence shown here is derived from an EMBL/GenBank/DDBJ whole genome shotgun (WGS) entry which is preliminary data.</text>
</comment>
<feature type="compositionally biased region" description="Basic and acidic residues" evidence="1">
    <location>
        <begin position="5734"/>
        <end position="5754"/>
    </location>
</feature>
<feature type="compositionally biased region" description="Low complexity" evidence="1">
    <location>
        <begin position="2450"/>
        <end position="2470"/>
    </location>
</feature>
<feature type="compositionally biased region" description="Low complexity" evidence="1">
    <location>
        <begin position="4964"/>
        <end position="4977"/>
    </location>
</feature>
<feature type="region of interest" description="Disordered" evidence="1">
    <location>
        <begin position="2290"/>
        <end position="2407"/>
    </location>
</feature>
<feature type="compositionally biased region" description="Basic and acidic residues" evidence="1">
    <location>
        <begin position="5710"/>
        <end position="5723"/>
    </location>
</feature>
<evidence type="ECO:0000256" key="1">
    <source>
        <dbReference type="SAM" id="MobiDB-lite"/>
    </source>
</evidence>
<feature type="compositionally biased region" description="Low complexity" evidence="1">
    <location>
        <begin position="3363"/>
        <end position="3374"/>
    </location>
</feature>
<feature type="region of interest" description="Disordered" evidence="1">
    <location>
        <begin position="4951"/>
        <end position="4983"/>
    </location>
</feature>
<feature type="compositionally biased region" description="Polar residues" evidence="1">
    <location>
        <begin position="1087"/>
        <end position="1101"/>
    </location>
</feature>
<organism evidence="2 3">
    <name type="scientific">Nocardiopsis tropica</name>
    <dbReference type="NCBI Taxonomy" id="109330"/>
    <lineage>
        <taxon>Bacteria</taxon>
        <taxon>Bacillati</taxon>
        <taxon>Actinomycetota</taxon>
        <taxon>Actinomycetes</taxon>
        <taxon>Streptosporangiales</taxon>
        <taxon>Nocardiopsidaceae</taxon>
        <taxon>Nocardiopsis</taxon>
    </lineage>
</organism>
<name>A0ABV2A531_9ACTN</name>
<feature type="compositionally biased region" description="Low complexity" evidence="1">
    <location>
        <begin position="3771"/>
        <end position="3792"/>
    </location>
</feature>
<feature type="compositionally biased region" description="Gly residues" evidence="1">
    <location>
        <begin position="3347"/>
        <end position="3356"/>
    </location>
</feature>
<feature type="compositionally biased region" description="Low complexity" evidence="1">
    <location>
        <begin position="4708"/>
        <end position="4719"/>
    </location>
</feature>
<feature type="compositionally biased region" description="Low complexity" evidence="1">
    <location>
        <begin position="758"/>
        <end position="779"/>
    </location>
</feature>
<feature type="compositionally biased region" description="Low complexity" evidence="1">
    <location>
        <begin position="5724"/>
        <end position="5733"/>
    </location>
</feature>
<feature type="region of interest" description="Disordered" evidence="1">
    <location>
        <begin position="2933"/>
        <end position="3025"/>
    </location>
</feature>
<feature type="compositionally biased region" description="Polar residues" evidence="1">
    <location>
        <begin position="4683"/>
        <end position="4707"/>
    </location>
</feature>
<feature type="compositionally biased region" description="Polar residues" evidence="1">
    <location>
        <begin position="5789"/>
        <end position="5808"/>
    </location>
</feature>
<feature type="region of interest" description="Disordered" evidence="1">
    <location>
        <begin position="2572"/>
        <end position="2594"/>
    </location>
</feature>
<dbReference type="Proteomes" id="UP001432401">
    <property type="component" value="Unassembled WGS sequence"/>
</dbReference>
<feature type="compositionally biased region" description="Low complexity" evidence="1">
    <location>
        <begin position="5324"/>
        <end position="5373"/>
    </location>
</feature>
<feature type="compositionally biased region" description="Low complexity" evidence="1">
    <location>
        <begin position="1852"/>
        <end position="1869"/>
    </location>
</feature>
<feature type="compositionally biased region" description="Polar residues" evidence="1">
    <location>
        <begin position="981"/>
        <end position="1001"/>
    </location>
</feature>
<feature type="region of interest" description="Disordered" evidence="1">
    <location>
        <begin position="1212"/>
        <end position="1275"/>
    </location>
</feature>
<feature type="compositionally biased region" description="Low complexity" evidence="1">
    <location>
        <begin position="4228"/>
        <end position="4244"/>
    </location>
</feature>
<feature type="compositionally biased region" description="Basic and acidic residues" evidence="1">
    <location>
        <begin position="5680"/>
        <end position="5695"/>
    </location>
</feature>
<feature type="compositionally biased region" description="Polar residues" evidence="1">
    <location>
        <begin position="3405"/>
        <end position="3417"/>
    </location>
</feature>
<feature type="compositionally biased region" description="Gly residues" evidence="1">
    <location>
        <begin position="490"/>
        <end position="499"/>
    </location>
</feature>
<feature type="region of interest" description="Disordered" evidence="1">
    <location>
        <begin position="4049"/>
        <end position="4166"/>
    </location>
</feature>
<feature type="region of interest" description="Disordered" evidence="1">
    <location>
        <begin position="1821"/>
        <end position="1907"/>
    </location>
</feature>
<proteinExistence type="predicted"/>
<feature type="compositionally biased region" description="Basic and acidic residues" evidence="1">
    <location>
        <begin position="5999"/>
        <end position="6053"/>
    </location>
</feature>
<feature type="region of interest" description="Disordered" evidence="1">
    <location>
        <begin position="3714"/>
        <end position="3743"/>
    </location>
</feature>
<feature type="region of interest" description="Disordered" evidence="1">
    <location>
        <begin position="6161"/>
        <end position="6241"/>
    </location>
</feature>
<feature type="region of interest" description="Disordered" evidence="1">
    <location>
        <begin position="1428"/>
        <end position="1448"/>
    </location>
</feature>
<feature type="compositionally biased region" description="Acidic residues" evidence="1">
    <location>
        <begin position="6054"/>
        <end position="6081"/>
    </location>
</feature>
<feature type="compositionally biased region" description="Basic and acidic residues" evidence="1">
    <location>
        <begin position="1755"/>
        <end position="1766"/>
    </location>
</feature>
<feature type="region of interest" description="Disordered" evidence="1">
    <location>
        <begin position="3113"/>
        <end position="3186"/>
    </location>
</feature>
<feature type="region of interest" description="Disordered" evidence="1">
    <location>
        <begin position="3347"/>
        <end position="3374"/>
    </location>
</feature>
<feature type="compositionally biased region" description="Polar residues" evidence="1">
    <location>
        <begin position="1218"/>
        <end position="1229"/>
    </location>
</feature>
<feature type="compositionally biased region" description="Low complexity" evidence="1">
    <location>
        <begin position="2316"/>
        <end position="2348"/>
    </location>
</feature>
<feature type="region of interest" description="Disordered" evidence="1">
    <location>
        <begin position="972"/>
        <end position="1005"/>
    </location>
</feature>
<feature type="region of interest" description="Disordered" evidence="1">
    <location>
        <begin position="2872"/>
        <end position="2914"/>
    </location>
</feature>
<feature type="compositionally biased region" description="Basic and acidic residues" evidence="1">
    <location>
        <begin position="6118"/>
        <end position="6128"/>
    </location>
</feature>
<dbReference type="EMBL" id="JBEQNB010000031">
    <property type="protein sequence ID" value="MES0838436.1"/>
    <property type="molecule type" value="Genomic_DNA"/>
</dbReference>
<feature type="compositionally biased region" description="Low complexity" evidence="1">
    <location>
        <begin position="2671"/>
        <end position="2681"/>
    </location>
</feature>
<feature type="compositionally biased region" description="Basic and acidic residues" evidence="1">
    <location>
        <begin position="2792"/>
        <end position="2808"/>
    </location>
</feature>
<feature type="region of interest" description="Disordered" evidence="1">
    <location>
        <begin position="1352"/>
        <end position="1377"/>
    </location>
</feature>
<feature type="region of interest" description="Disordered" evidence="1">
    <location>
        <begin position="2653"/>
        <end position="2681"/>
    </location>
</feature>
<feature type="compositionally biased region" description="Polar residues" evidence="1">
    <location>
        <begin position="1355"/>
        <end position="1366"/>
    </location>
</feature>
<feature type="compositionally biased region" description="Polar residues" evidence="1">
    <location>
        <begin position="2744"/>
        <end position="2778"/>
    </location>
</feature>
<feature type="compositionally biased region" description="Basic and acidic residues" evidence="1">
    <location>
        <begin position="2872"/>
        <end position="2884"/>
    </location>
</feature>
<feature type="region of interest" description="Disordered" evidence="1">
    <location>
        <begin position="5298"/>
        <end position="5564"/>
    </location>
</feature>
<feature type="compositionally biased region" description="Low complexity" evidence="1">
    <location>
        <begin position="5512"/>
        <end position="5544"/>
    </location>
</feature>
<feature type="region of interest" description="Disordered" evidence="1">
    <location>
        <begin position="4773"/>
        <end position="4792"/>
    </location>
</feature>
<feature type="region of interest" description="Disordered" evidence="1">
    <location>
        <begin position="3300"/>
        <end position="3326"/>
    </location>
</feature>
<feature type="compositionally biased region" description="Gly residues" evidence="1">
    <location>
        <begin position="2971"/>
        <end position="2989"/>
    </location>
</feature>
<feature type="region of interest" description="Disordered" evidence="1">
    <location>
        <begin position="1033"/>
        <end position="1138"/>
    </location>
</feature>
<feature type="compositionally biased region" description="Low complexity" evidence="1">
    <location>
        <begin position="2479"/>
        <end position="2508"/>
    </location>
</feature>
<feature type="compositionally biased region" description="Polar residues" evidence="1">
    <location>
        <begin position="2106"/>
        <end position="2121"/>
    </location>
</feature>
<feature type="compositionally biased region" description="Basic and acidic residues" evidence="1">
    <location>
        <begin position="2659"/>
        <end position="2670"/>
    </location>
</feature>
<feature type="compositionally biased region" description="Polar residues" evidence="1">
    <location>
        <begin position="4252"/>
        <end position="4266"/>
    </location>
</feature>
<sequence length="6495" mass="681034">MTESTGRPGNPSPQAAADRMAEAIRLGELASASLKDAISGYQRAQDLVAQTREAESQGRPDAADLRTQAFQAQRQANDAYRAYDHLAQMQADLLRPDGPTTVMAVPETTGGPSRDPGPAPLGGTSRDVPLGPLDTDSPLTRDDGPPDDRGTAGTENDRDPNRSTQEGPPPPLTYGGDFVPDRSGQSYDLGYLTTSTLLGPHMLFTEHLPGFVHDVLTGTPGMPAPARQGIVNGVVDILTREGPRPFLREGGHTVSTTHDGQTWSADIDLRPEDGEFYHVGTENLSGGGDSRFLRLHDAGPGVDSSDGGSRGAGKTVGTKFTMSPLYVASAGGNDIGPIAAIGGRGGMKVRGTSGSASTSANAASGIELLGAPNLYVGDLRMKASVTGPGLTAPRVQEGTAYNGLTMNLPGEVVPSDAPRHIVPDNGPADANGNRPPVNRPLIGTGHPLEITRFSPVPPASGDGTDGDTAGTSGGTDRGGDGDRDDSTTTDGGGRPGKGTLGTWLADHFLGTPPQGGRGGGRAPSRQERRDNQYREAIESTFDNDRVQQYLPQMVNSSAHIRIEIPGSRPRIMQMWSVSTEYNRKDFAPGLADFVHSNTAVKSDSSGVKHSTVASGSIGGGFGIWIDLPNGRSIRLDVPFVEYSATFEKSTGTTLNTSGTSSHVVHAPAGHAAYDVKRDFYVHIQGESQPHRFEADTVEMLTVEDARLLNGEPSKAPTSTDGPAAPPRPPFPNLAVDHPTDLSGATVRGFGHAPPAPPADDTATTGTTGNTDATNTTDTTGNDDADGDTQAPPSPQRPFYDDLAYNVLSAISEKRPGMVIPDLARTDKDYAVRPSRMDPEGPLRSFRERWGLRRNVDVARDNTLKVIKALSESGLKSGASDLPGNGIPVRLKESAVIDPTMLRRDKGSRPDAVTVRVYGDFDRLVHQFDTTSSGGARFAGSAGITTTKGSSVNHSLGLNVGASVRTDEGADARGVPRVLGNPSGSLNTSLSTGKGSSQGLSHSSEETVLFSGDSDVWTSRTRFTARLFEHDDIGMARDDRPQREHGIPLLGKGMDAETVLLTPKMPPMATDSPATVSDPAGTTRDGDTATSSDGQETRNTPATAADTRGEDSTRTDTSGDTEPDTTGGRQPLTPEQARDMIRRNFVPQTTPGGTPGGDRGGRWTVIRDGAVHTWGRLFGESAQVVTPPPNTTAPPAGTVTTTVADGNRAVVLSPPPSPGTTAGTNDNQAVVLSPPPPPGTTADTTSGTTPQTVPAGGDRNGDGAPDSWPQQGPPTLNQTRAQAIRGIGGTFERVNTHFDTGSRGMRGLLEETFRTFSEPRGGLYDGFRLKLDSFLSQSSGGGRQFENHLSAEELATSKSATTPSGSRIRQEMSGGFRSPHDVRATVATKVEIDTVTDFRPVDAQMRWNGGTEVSVSTNSSLTGSVGLKFGGSGGRNPNPHPTDDSLPTEAVRPIPLVGPSIARTFFSRGTSNTQATAFTSSVLFIPNITKAYAFRASGHLTQAIEFAKNWSIGPPLSWNTRFHGWTVPVKDLLSGYVHSRDAQQADLVMDKATRDGDRVDLSPQPNPKKPDNAQVRPGFEGSGRQVQPADPGAALQNLVNDLASNGLELTAGGRELLLQKLTTHLGQNPDSTVPVPVKVRALGPEPGPDSGPRPMRSASPGRVYVNLTRDPERTDVSYVGQSGYYIESHTWKATDAHAQNRGTGTTVGADGVLLQPLPYSQDDQGSDGQPDHRPLFASPAGAVSSSARDGSSTGKSQDDAHTVELHMDTPYAKVRADTTLTLTLELGEPKGGENGNPPRTTYTGTADSGRVETMYPFAYMTFDPPEAPATTTAAEGDTRGTGADTLSPPPAPTVTTSTDGTGSTGTAPAGRDAPPAPEGGDTTGDRTRTDTPGNDRTADGDTAQRSPAPIYASVADALRAWTGDAGPRPGTDTAITKPAMVQDGGQALRDKANVVIAQTLGWKPPPGTPEGGQPTRDTANAARAYLADAYGQDPVYNEIDHSLSESAVKAVYPSASHNAEGVEFTDIGRTEWGAKVVPSSRGAKILDALPGSQLSDSRVHPRSNSAGDSHGGGRGRGGEFRPAGLSTAAEGIPYDGHEGTYTGAPGVNTSSSHGAESGSNQAVKGYQESDKLRQGPVYLIEYDATWAFGAGSKLKAPAAFHPNDPSLPSTPLHKRPTRWGVDDVTVRMAGWYSESDAIAMGFLTPDQAKDMAPVMDRLNRAREEFSEAEAAYADTRAPLEGLAEGYAAAPGDRSAEDAYNAQEGKYKEALSDFNDQIDALIETVNNTRTTLEEAGQGTGSGTAPPVRTVGGDGGEGTTRAPAPDDTTTGDTGNTTTTTTGEPRPTVTVTPPAPEPTGPGEGLADRFLSELNLRAPESDTPAPDSDGFRNPEDGREQNTGTVDARVQRASDAADTAVQEARDARDAANDLATTLNRGTADLRNGIRLLTGSDDGAPAAGTGGRAPAPAADGTSAPGAVRQAQAARTAADTAHDNATAADNDITATRNNATGTTPEPHRGAFFQRVGTATSEAENADTAATEAHDTADGHEDTVAEIGTDLNATPPRYQALSTAVDGLSGQDRAADGDRAAQDARDQADSLISDLEGIADRADTARAEAESTATEAAAAQTDADAAKAAADRMAADAETLRTWAEGVSTEASTHRDSADRAVQDARNAGAAAQGAADAAREARAAADAARARADEVRADAADAAGNAARAEAHALTARTAADLAAQAAANASRPSPGGQTAPGTTDPTGGEGSSSAGPRATTNPPNTTDGSRGTADPRANAARQAAEDARARAQEARRTAREATALAQRTAEDARQLAQRADRLRARADDAGQAATDAATRAEEALETAQEVRDTADATVRTADRTAADARRAHQEAQEAAQKAEAAAERAAEAAETAREARDDAEKIAASARRRITSVRNLLERIPAAGGPVRTSSEGSGGDRSDGGDRGSGDNRRSGDRDGSGTGTGGRGRGTDGDGGSSSRGKGRGGHDIIAFPMTEVPNQPGNPSPQAASDRMADAIRLGKLASASIKDAISGYQRAQDLVAQTREAESQGRPDAADLRAQAYQAQREANEAYRAYDFFAQMQADLLRPQGPTTVMAVLETTGESSRDPGPVPLGGTSRDVPLGTLDTDSPLTRDGGPTDDRNTTGTDDNRDPNRSTREEAPPPPPEGGPRRLTYASDFVPDREGQAYDLGYLTTSTLLGPDMLFTEHLHGFVDDVLAGTPDMPAPARRAILDGVVDILDREGPRPFLREGGHTVSATHNGQTWSADIDLRPEDGEFYRFDMQTLSGGEDSRRLRLHGAGPGVDSSESGSHGQGKTAAFKVSVNPLYVGSIGGNDAGPILSGGGRGGKKVRGTSGSASTSANADTGIELLGPLTPYVADLHMKASVTGPGLTSPRVQEGTSHNGLSMNLPGEVVSSDAPRHIEPKNGPADADGNRPPVNRPFIGAGHPLEITRFSPASDGGTDRDTASGDGGTDRSGSTTTTGGSRKDTLGTWLADHLLGPRPKGGRGGGRTPSKKEQSDDQNRTWIESTFDNDRVLQYLPQISNGSSQIRIVFPTGSSRPPRTMEMWSVSTEYDRKDFAPGLADFVHGNTLVKSDSSTVKSSTVASGSIGGGFGIWLELPNGKSIRLDVPFVEYSATFERSTGTTLSTSGTSSHVVHAPAGHAAYDVKRDFYVRLDGEEAHRFEADTVEMLTVEDARLLNGELPKVPTSTDGPTAPPRPPFPNLVANGPTDKLTDLSGATVLGFGQASPVAPENHGEATDGTDTTGTTADTGVADTASTTGDDDADAGPPKPDAPQRSFYDDLAYNVLKGIAEKHPGMVIPDLGRTRKNYAVRPSHMAPDTVRSFRERWGFRRNADVARENTLKVIKALSESGLKSGASALPGDGIPVRLQETAVIDLTTLIKDRGLRPDFVTLRVYGEFAPLVHQFDTTSSGGGRFGGSAGITTTKGSSLNHSISTTVGGSVRTDEGADARGVPRVLGNPAVALLTSWGTSKESVQSLSHGSEETVLFNGDSDVWTSRTRFTARLFEHDDIGMARDDRSQRKHGTPLLGDGLDTHTVLLTPKVPPTASDSPATVSDPAGTTPDDGTGGREGRTPETAADTGGEDSTRTDASGDTESDTTGGRQPLTYDESRRMLRGDFVPRPTPGGDRGGRWTVIRDGAVHTWERLVGGGSETVTPAPNTTAPPADTVTTTSAVTTTGADGNQTAVLSPPPPPGTTTDTTTATAPNTTAPGGERDGGTTRDSGPQQGPLPLSQTRARAIRRIGGTVERVNTHFDTGSRGMRGLLEETFRTFSETRSGLHDGYRRKLESFLSRASGNGLRFENHSSAEELAASKSAATSWGSRMRLEMSGGLWSPHDIRATIATKVEADEVTDMRPVEAQMRWGGSSETTLSTTTSLTRSVGLRFGGSGGRNPNPHPSDGSLPNEAERPIPLVGPSHTRTFFSRSTSNTRATAFTSSVLFIPNDTKTYAFRASGKLTQAIEFLKNWSIGPTLTWKTLYLGWTAPVKDLLAGYVHSRDAHQDKLVQDRAVRDGDKVHLGAQPNPKKPDNARVRPGFEDNGRQLHPADPGAALQNLVDDLASNGLELTKQSRENLLQKLTTHLGQNPDSTVPVPVEVHALGSESGPDSKPRAQHWSTEAKVFVNLARDPKPAEVSYPGQSGYYIESHKWTQTQAGSQTRGTGNSSSLDGVLLQPTSYPQDEQGPDQQPGHRPLFASPAGALSSSTNDSRTSGESRDDTHTVELHLDTPFAKVRADTTMTLTLELGAPKGGRNGNPSRAVYTGEADSGQVDTLYAFAYMDFDPQAETTTDTVTEGDTRGTGADLLSPPPAPTVTTSTDGAESTGTDRDTPPAPEGDDTTGDRTRNDTTGDGRAATPPSNDGATQLPIVPKDASAPDLLRAWADNAGPRPGNDSALALPAMVENDGQALRDQANIVFARSLGWKPSTDTPAEGQPTGAEATTESTGATTKAERTSAEAKAARAYLAAEYGQDPVYNDIDHSFSKGAIKAVVQSASREQEGVQFADLNRTQWGAKALTSTRGAKILDALPGGQLSDSRTRSRTHSAGTSHGGSRGRGAEMRPSALSTEVDGIRYEGHEGNYTGTAGLNTSSSNGSGSGSNQVVKGYQESDQLRQGPVYLIEHDTTWAFAAGSKLKTPAAFHSEDPSLLSTSPSSRPTRWAMGQVTIRTAEWYSESDAIAMGFLTPEQAKDTAPVVKQLAKTRKEFTEAEAAYADTRAPLEGLAERYAAKPADERAESAYNAQEKKYEDALKAFNKQIDALGAATNTVRTTFGGVGQGTDGGTAPPARTPSGDGSGETTRAPAPADNTTATGTTGTPATGSTDNTGVTSGTTTSTGNTGDVTTTTGGPLPSIIVTPPAPEPAPTEPAPTEPAPTEPAPTEPAPTEPRQNLVDHFRTALNLEVPKSDSPVQDTEGGLEQNTDTIDAQVQRASDAADTAAQAARDARVAVNGLSTTLDRGRADLQDGNRFLEGSGGEVPAAGTEGRSPAPGADGAPAPGAVRQAQDAQQAADTAHDNATTADRDVTATRNNATATAPVRDQRALLGQLHTAVSEAEGTVTPAADAQRTAERHAQTVTGLGNELDGARTRHQELSTAVEGLSGQDRAAGGDRAAQDARVRADDLISELEGIAGRADTARAEAEASRAEAETAQTDADAAKTKADRMAADAKKLQTWAEALDKSASGQRDDANRAAEDARNARTAARGAAEAAKEARKAADAARAKADEVQEKAANAVKAETDARAARTAADRAVQAAANAPRPSPETRTASTGTDLRETTGTPENTALRDAENARERAKEAHQTAREAAKTAARAHEEAEKAAQEADNLRERADAAEQDARKAAARARNAQKIAERARDSAGKIVEIARAAATDAGQAHKDAQGAAEKAKTAAERAAEAAKTDRKARDDAKEIADNARKDAADVRELRERIPAAVEPGRTSSENDRKKDGDEDGSRDGDGSGSSGDRGDGNGSDGNRSDGERDPGTGHEDDSRRGGEDRDRGTDGDGGRSTRGDGRDDRDSGDPAQRDTDSDTDSLPDLTSDSDSDDSDDGMSLDDDFYGPAPAVRTQEPALADSGDPWAGNPPTGPDLSALIAADKKKDDRPSTVEDVVADLTYRYRPEDIGHHTAQDAQVQVFMAGHHRSRHGRRTEADPSEQYTGTDGYEAAPGPAYPAGTQVSQYPAPIQYTQDPAATHDTSTTAYDQPPTAPTQETAQAQDGNQDERTAALMLWNGTFTGIQDLAATTGFDVVSQEQLVEDGSDGNTSLMRFENGAQAVYKDTEETTFARERADAEQLASLVGRAIGANVPGVLRIGEYELFMHFMNGVSGFTHLDNPRSPLLNTRDGHVLGLLDLLIANGDRNPGNWLDQGNGHVAGIDHGKAWFKYEHTPEDPTDLEGLAYTNGMRPFYDFEANEWIANPLTRADIRFLRTRLAGLYGEFVRLGRSEWFDEMMERFDMLARNARGTASLFPGGGR</sequence>